<dbReference type="AlphaFoldDB" id="A0AAN8X2P0"/>
<reference evidence="11 12" key="1">
    <citation type="submission" date="2023-11" db="EMBL/GenBank/DDBJ databases">
        <title>Halocaridina rubra genome assembly.</title>
        <authorList>
            <person name="Smith C."/>
        </authorList>
    </citation>
    <scope>NUCLEOTIDE SEQUENCE [LARGE SCALE GENOMIC DNA]</scope>
    <source>
        <strain evidence="11">EP-1</strain>
        <tissue evidence="11">Whole</tissue>
    </source>
</reference>
<dbReference type="Gene3D" id="1.10.630.10">
    <property type="entry name" value="Cytochrome P450"/>
    <property type="match status" value="1"/>
</dbReference>
<keyword evidence="10" id="KW-0560">Oxidoreductase</keyword>
<dbReference type="PROSITE" id="PS00086">
    <property type="entry name" value="CYTOCHROME_P450"/>
    <property type="match status" value="1"/>
</dbReference>
<comment type="caution">
    <text evidence="11">The sequence shown here is derived from an EMBL/GenBank/DDBJ whole genome shotgun (WGS) entry which is preliminary data.</text>
</comment>
<comment type="subcellular location">
    <subcellularLocation>
        <location evidence="2">Endoplasmic reticulum membrane</location>
    </subcellularLocation>
</comment>
<dbReference type="PRINTS" id="PR00385">
    <property type="entry name" value="P450"/>
</dbReference>
<gene>
    <name evidence="11" type="primary">CYP4V2_8</name>
    <name evidence="11" type="ORF">SK128_012561</name>
</gene>
<dbReference type="InterPro" id="IPR050196">
    <property type="entry name" value="Cytochrome_P450_Monoox"/>
</dbReference>
<dbReference type="InterPro" id="IPR036396">
    <property type="entry name" value="Cyt_P450_sf"/>
</dbReference>
<keyword evidence="8" id="KW-0472">Membrane</keyword>
<keyword evidence="6 9" id="KW-0408">Iron</keyword>
<dbReference type="GO" id="GO:0020037">
    <property type="term" value="F:heme binding"/>
    <property type="evidence" value="ECO:0007669"/>
    <property type="project" value="InterPro"/>
</dbReference>
<dbReference type="Pfam" id="PF00067">
    <property type="entry name" value="p450"/>
    <property type="match status" value="1"/>
</dbReference>
<keyword evidence="9 10" id="KW-0479">Metal-binding</keyword>
<dbReference type="InterPro" id="IPR001128">
    <property type="entry name" value="Cyt_P450"/>
</dbReference>
<keyword evidence="7 10" id="KW-0503">Monooxygenase</keyword>
<dbReference type="GO" id="GO:0016705">
    <property type="term" value="F:oxidoreductase activity, acting on paired donors, with incorporation or reduction of molecular oxygen"/>
    <property type="evidence" value="ECO:0007669"/>
    <property type="project" value="InterPro"/>
</dbReference>
<keyword evidence="4 9" id="KW-0349">Heme</keyword>
<evidence type="ECO:0000256" key="5">
    <source>
        <dbReference type="ARBA" id="ARBA00022824"/>
    </source>
</evidence>
<organism evidence="11 12">
    <name type="scientific">Halocaridina rubra</name>
    <name type="common">Hawaiian red shrimp</name>
    <dbReference type="NCBI Taxonomy" id="373956"/>
    <lineage>
        <taxon>Eukaryota</taxon>
        <taxon>Metazoa</taxon>
        <taxon>Ecdysozoa</taxon>
        <taxon>Arthropoda</taxon>
        <taxon>Crustacea</taxon>
        <taxon>Multicrustacea</taxon>
        <taxon>Malacostraca</taxon>
        <taxon>Eumalacostraca</taxon>
        <taxon>Eucarida</taxon>
        <taxon>Decapoda</taxon>
        <taxon>Pleocyemata</taxon>
        <taxon>Caridea</taxon>
        <taxon>Atyoidea</taxon>
        <taxon>Atyidae</taxon>
        <taxon>Halocaridina</taxon>
    </lineage>
</organism>
<dbReference type="GO" id="GO:0005506">
    <property type="term" value="F:iron ion binding"/>
    <property type="evidence" value="ECO:0007669"/>
    <property type="project" value="InterPro"/>
</dbReference>
<dbReference type="InterPro" id="IPR017972">
    <property type="entry name" value="Cyt_P450_CS"/>
</dbReference>
<evidence type="ECO:0000256" key="6">
    <source>
        <dbReference type="ARBA" id="ARBA00023004"/>
    </source>
</evidence>
<comment type="cofactor">
    <cofactor evidence="1 9">
        <name>heme</name>
        <dbReference type="ChEBI" id="CHEBI:30413"/>
    </cofactor>
</comment>
<evidence type="ECO:0000256" key="4">
    <source>
        <dbReference type="ARBA" id="ARBA00022617"/>
    </source>
</evidence>
<proteinExistence type="inferred from homology"/>
<evidence type="ECO:0000256" key="2">
    <source>
        <dbReference type="ARBA" id="ARBA00004586"/>
    </source>
</evidence>
<dbReference type="GO" id="GO:0005789">
    <property type="term" value="C:endoplasmic reticulum membrane"/>
    <property type="evidence" value="ECO:0007669"/>
    <property type="project" value="UniProtKB-SubCell"/>
</dbReference>
<dbReference type="PANTHER" id="PTHR24291">
    <property type="entry name" value="CYTOCHROME P450 FAMILY 4"/>
    <property type="match status" value="1"/>
</dbReference>
<dbReference type="EMBL" id="JAXCGZ010009606">
    <property type="protein sequence ID" value="KAK7076602.1"/>
    <property type="molecule type" value="Genomic_DNA"/>
</dbReference>
<keyword evidence="5" id="KW-0256">Endoplasmic reticulum</keyword>
<evidence type="ECO:0000256" key="3">
    <source>
        <dbReference type="ARBA" id="ARBA00010617"/>
    </source>
</evidence>
<evidence type="ECO:0000313" key="12">
    <source>
        <dbReference type="Proteomes" id="UP001381693"/>
    </source>
</evidence>
<keyword evidence="12" id="KW-1185">Reference proteome</keyword>
<comment type="similarity">
    <text evidence="3 10">Belongs to the cytochrome P450 family.</text>
</comment>
<evidence type="ECO:0000313" key="11">
    <source>
        <dbReference type="EMBL" id="KAK7076602.1"/>
    </source>
</evidence>
<protein>
    <submittedName>
        <fullName evidence="11">Cytochrome P450 4V2</fullName>
    </submittedName>
</protein>
<evidence type="ECO:0000256" key="9">
    <source>
        <dbReference type="PIRSR" id="PIRSR602401-1"/>
    </source>
</evidence>
<accession>A0AAN8X2P0</accession>
<dbReference type="InterPro" id="IPR002401">
    <property type="entry name" value="Cyt_P450_E_grp-I"/>
</dbReference>
<dbReference type="PRINTS" id="PR00463">
    <property type="entry name" value="EP450I"/>
</dbReference>
<name>A0AAN8X2P0_HALRR</name>
<evidence type="ECO:0000256" key="10">
    <source>
        <dbReference type="RuleBase" id="RU000461"/>
    </source>
</evidence>
<dbReference type="SUPFAM" id="SSF48264">
    <property type="entry name" value="Cytochrome P450"/>
    <property type="match status" value="1"/>
</dbReference>
<feature type="binding site" description="axial binding residue" evidence="9">
    <location>
        <position position="435"/>
    </location>
    <ligand>
        <name>heme</name>
        <dbReference type="ChEBI" id="CHEBI:30413"/>
    </ligand>
    <ligandPart>
        <name>Fe</name>
        <dbReference type="ChEBI" id="CHEBI:18248"/>
    </ligandPart>
</feature>
<dbReference type="PANTHER" id="PTHR24291:SF189">
    <property type="entry name" value="CYTOCHROME P450 4C3-RELATED"/>
    <property type="match status" value="1"/>
</dbReference>
<evidence type="ECO:0000256" key="8">
    <source>
        <dbReference type="ARBA" id="ARBA00023136"/>
    </source>
</evidence>
<evidence type="ECO:0000256" key="7">
    <source>
        <dbReference type="ARBA" id="ARBA00023033"/>
    </source>
</evidence>
<dbReference type="Proteomes" id="UP001381693">
    <property type="component" value="Unassembled WGS sequence"/>
</dbReference>
<dbReference type="GO" id="GO:0004497">
    <property type="term" value="F:monooxygenase activity"/>
    <property type="evidence" value="ECO:0007669"/>
    <property type="project" value="UniProtKB-KW"/>
</dbReference>
<evidence type="ECO:0000256" key="1">
    <source>
        <dbReference type="ARBA" id="ARBA00001971"/>
    </source>
</evidence>
<sequence>MVFLKLFQNAVLDLIPGPRAWPIVGNTPDFIAEPGEFFQRCMGFIHIWNFHTPIMKFWGTPYPAVELYRPHTVEAMLSSQKHIDKSRDYAFLHPWLGLGLLTATGGKWFSRRKLLTPAFHFKILEDFVDVFNRQSNKMISKLHPRANGKPFDIFPYITLCTLDIIFETALGSSINAQDDSESDYVRAVYSMSSIVQQRQVRPWLQLDILFKLFGDAKKHNACLKILHETAYKAIRERRTDFKNSKSSTLDNDQNNEEEITGKKKRLAFLDLLLEYAETVEELTDEDIREEVDTFMFEGHDTTSAAINWSLYLLGCNPKIQNRMHEELLEVFGTSDRPVTTDDLRQLKYTENCIKEALRLYPSVPMIAREVKEDVIIANYRVPANTAVVILPYYLHRDPGQFPMPEVYDPDRFLPENCKNRHPYAYIPFSAGPRNCIGQKFALMEEKIIITNILRKFRIESTVRREDLRVLAELILKPENGNILKFFPRTERS</sequence>